<dbReference type="GO" id="GO:0008962">
    <property type="term" value="F:phosphatidylglycerophosphatase activity"/>
    <property type="evidence" value="ECO:0007669"/>
    <property type="project" value="InterPro"/>
</dbReference>
<dbReference type="InterPro" id="IPR027706">
    <property type="entry name" value="PGP_Pase"/>
</dbReference>
<dbReference type="NCBIfam" id="TIGR01668">
    <property type="entry name" value="YqeG_hyp_ppase"/>
    <property type="match status" value="1"/>
</dbReference>
<comment type="caution">
    <text evidence="1">The sequence shown here is derived from an EMBL/GenBank/DDBJ whole genome shotgun (WGS) entry which is preliminary data.</text>
</comment>
<accession>A0AAD5SRF7</accession>
<gene>
    <name evidence="1" type="ORF">HK100_005613</name>
</gene>
<dbReference type="PANTHER" id="PTHR19288">
    <property type="entry name" value="4-NITROPHENYLPHOSPHATASE-RELATED"/>
    <property type="match status" value="1"/>
</dbReference>
<dbReference type="InterPro" id="IPR036412">
    <property type="entry name" value="HAD-like_sf"/>
</dbReference>
<dbReference type="GO" id="GO:0005737">
    <property type="term" value="C:cytoplasm"/>
    <property type="evidence" value="ECO:0007669"/>
    <property type="project" value="TreeGrafter"/>
</dbReference>
<reference evidence="1" key="1">
    <citation type="submission" date="2020-05" db="EMBL/GenBank/DDBJ databases">
        <title>Phylogenomic resolution of chytrid fungi.</title>
        <authorList>
            <person name="Stajich J.E."/>
            <person name="Amses K."/>
            <person name="Simmons R."/>
            <person name="Seto K."/>
            <person name="Myers J."/>
            <person name="Bonds A."/>
            <person name="Quandt C.A."/>
            <person name="Barry K."/>
            <person name="Liu P."/>
            <person name="Grigoriev I."/>
            <person name="Longcore J.E."/>
            <person name="James T.Y."/>
        </authorList>
    </citation>
    <scope>NUCLEOTIDE SEQUENCE</scope>
    <source>
        <strain evidence="1">JEL0513</strain>
    </source>
</reference>
<dbReference type="InterPro" id="IPR010021">
    <property type="entry name" value="PGPP1/Gep4"/>
</dbReference>
<name>A0AAD5SRF7_9FUNG</name>
<dbReference type="SUPFAM" id="SSF56784">
    <property type="entry name" value="HAD-like"/>
    <property type="match status" value="1"/>
</dbReference>
<keyword evidence="2" id="KW-1185">Reference proteome</keyword>
<protein>
    <submittedName>
        <fullName evidence="1">Uncharacterized protein</fullName>
    </submittedName>
</protein>
<dbReference type="PANTHER" id="PTHR19288:SF25">
    <property type="entry name" value="PHOSPHATIDYLGLYCEROPHOSPHATASE GEP4, MITOCHONDRIAL"/>
    <property type="match status" value="1"/>
</dbReference>
<dbReference type="InterPro" id="IPR023214">
    <property type="entry name" value="HAD_sf"/>
</dbReference>
<dbReference type="AlphaFoldDB" id="A0AAD5SRF7"/>
<dbReference type="Proteomes" id="UP001211907">
    <property type="component" value="Unassembled WGS sequence"/>
</dbReference>
<dbReference type="Gene3D" id="3.40.50.1000">
    <property type="entry name" value="HAD superfamily/HAD-like"/>
    <property type="match status" value="1"/>
</dbReference>
<evidence type="ECO:0000313" key="1">
    <source>
        <dbReference type="EMBL" id="KAJ3096226.1"/>
    </source>
</evidence>
<evidence type="ECO:0000313" key="2">
    <source>
        <dbReference type="Proteomes" id="UP001211907"/>
    </source>
</evidence>
<sequence length="164" mass="17616">MKIKAVCFDKDNTLTAPFATRIHPPFESAWKECIAVFGGENIVLVSNSAGGPDDRDGIEAAAIETALGVRVLRHGEKKPRGAETLLAHFVGLKPAEIAVVGDRVLTDVVYGNSIGAFTILTRDIVTREGDNRVASAVRRIENWVVLPLLTTVFGVKAVPPSDKL</sequence>
<dbReference type="EMBL" id="JADGJH010002618">
    <property type="protein sequence ID" value="KAJ3096226.1"/>
    <property type="molecule type" value="Genomic_DNA"/>
</dbReference>
<proteinExistence type="predicted"/>
<organism evidence="1 2">
    <name type="scientific">Physocladia obscura</name>
    <dbReference type="NCBI Taxonomy" id="109957"/>
    <lineage>
        <taxon>Eukaryota</taxon>
        <taxon>Fungi</taxon>
        <taxon>Fungi incertae sedis</taxon>
        <taxon>Chytridiomycota</taxon>
        <taxon>Chytridiomycota incertae sedis</taxon>
        <taxon>Chytridiomycetes</taxon>
        <taxon>Chytridiales</taxon>
        <taxon>Chytriomycetaceae</taxon>
        <taxon>Physocladia</taxon>
    </lineage>
</organism>
<dbReference type="Pfam" id="PF09419">
    <property type="entry name" value="PGP_phosphatase"/>
    <property type="match status" value="1"/>
</dbReference>